<accession>A0A0N9ZRY3</accession>
<name>A0A0N9ZRY3_9ORTH</name>
<dbReference type="EMBL" id="KT355861">
    <property type="protein sequence ID" value="ALI59664.1"/>
    <property type="molecule type" value="mRNA"/>
</dbReference>
<evidence type="ECO:0000256" key="1">
    <source>
        <dbReference type="SAM" id="SignalP"/>
    </source>
</evidence>
<dbReference type="Gene3D" id="1.10.238.20">
    <property type="entry name" value="Pheromone/general odorant binding protein domain"/>
    <property type="match status" value="1"/>
</dbReference>
<evidence type="ECO:0000313" key="2">
    <source>
        <dbReference type="EMBL" id="ALI59664.1"/>
    </source>
</evidence>
<organism evidence="2">
    <name type="scientific">Gryllodes sigillatus</name>
    <dbReference type="NCBI Taxonomy" id="13551"/>
    <lineage>
        <taxon>Eukaryota</taxon>
        <taxon>Metazoa</taxon>
        <taxon>Ecdysozoa</taxon>
        <taxon>Arthropoda</taxon>
        <taxon>Hexapoda</taxon>
        <taxon>Insecta</taxon>
        <taxon>Pterygota</taxon>
        <taxon>Neoptera</taxon>
        <taxon>Polyneoptera</taxon>
        <taxon>Orthoptera</taxon>
        <taxon>Ensifera</taxon>
        <taxon>Gryllidea</taxon>
        <taxon>Grylloidea</taxon>
        <taxon>Gryllidae</taxon>
        <taxon>Gryllinae</taxon>
        <taxon>Gryllodes</taxon>
    </lineage>
</organism>
<dbReference type="GO" id="GO:0005549">
    <property type="term" value="F:odorant binding"/>
    <property type="evidence" value="ECO:0007669"/>
    <property type="project" value="InterPro"/>
</dbReference>
<dbReference type="InterPro" id="IPR036728">
    <property type="entry name" value="PBP_GOBP_sf"/>
</dbReference>
<keyword evidence="1" id="KW-0732">Signal</keyword>
<dbReference type="SMART" id="SM00708">
    <property type="entry name" value="PhBP"/>
    <property type="match status" value="1"/>
</dbReference>
<proteinExistence type="evidence at transcript level"/>
<feature type="signal peptide" evidence="1">
    <location>
        <begin position="1"/>
        <end position="19"/>
    </location>
</feature>
<dbReference type="SUPFAM" id="SSF47565">
    <property type="entry name" value="Insect pheromone/odorant-binding proteins"/>
    <property type="match status" value="1"/>
</dbReference>
<feature type="chain" id="PRO_5006042118" evidence="1">
    <location>
        <begin position="20"/>
        <end position="143"/>
    </location>
</feature>
<reference evidence="2" key="1">
    <citation type="journal article" date="2015" name="PLoS ONE">
        <title>What's in the Gift? Towards a Molecular Dissection of Nuptial Feeding in a Cricket.</title>
        <authorList>
            <person name="Pauchet Y."/>
            <person name="Wielsch N."/>
            <person name="Wilkinson P.A."/>
            <person name="Sakaluk S.K."/>
            <person name="Svatos A."/>
            <person name="Ffrench-Constant R.H."/>
            <person name="Hunt J."/>
            <person name="Heckel D.G."/>
        </authorList>
    </citation>
    <scope>NUCLEOTIDE SEQUENCE</scope>
    <source>
        <tissue evidence="2">Accessory gland</tissue>
    </source>
</reference>
<dbReference type="Pfam" id="PF01395">
    <property type="entry name" value="PBP_GOBP"/>
    <property type="match status" value="1"/>
</dbReference>
<protein>
    <submittedName>
        <fullName evidence="2">Spermatophylax protein 3</fullName>
    </submittedName>
</protein>
<dbReference type="CDD" id="cd23992">
    <property type="entry name" value="PBP_GOBP"/>
    <property type="match status" value="1"/>
</dbReference>
<sequence length="143" mass="14944">MHAALFAALAAALLQVAMAGGDSKVKEIMNTCNKGSSAISQEELKAMLSMKIPSSESGKCFVGCVLEEIGMLKGGGFSSAFAEELAKAKLQEHPEELGEALKLIKKCSDEVAGYDDKCETGPKLLECIKDFASGLGIIEAISA</sequence>
<dbReference type="AlphaFoldDB" id="A0A0N9ZRY3"/>
<dbReference type="InterPro" id="IPR006170">
    <property type="entry name" value="PBP/GOBP"/>
</dbReference>